<dbReference type="InterPro" id="IPR029063">
    <property type="entry name" value="SAM-dependent_MTases_sf"/>
</dbReference>
<keyword evidence="4" id="KW-0830">Ubiquinone</keyword>
<evidence type="ECO:0000256" key="2">
    <source>
        <dbReference type="ARBA" id="ARBA00022679"/>
    </source>
</evidence>
<evidence type="ECO:0000313" key="4">
    <source>
        <dbReference type="EMBL" id="PXW82600.1"/>
    </source>
</evidence>
<protein>
    <submittedName>
        <fullName evidence="4">Ubiquinone/menaquinone biosynthesis C-methylase UbiE</fullName>
    </submittedName>
</protein>
<evidence type="ECO:0000313" key="5">
    <source>
        <dbReference type="Proteomes" id="UP000247978"/>
    </source>
</evidence>
<evidence type="ECO:0000256" key="1">
    <source>
        <dbReference type="ARBA" id="ARBA00022603"/>
    </source>
</evidence>
<dbReference type="Gene3D" id="3.40.50.150">
    <property type="entry name" value="Vaccinia Virus protein VP39"/>
    <property type="match status" value="1"/>
</dbReference>
<gene>
    <name evidence="4" type="ORF">DFR56_11738</name>
</gene>
<dbReference type="AlphaFoldDB" id="A0A2V3VLZ8"/>
<keyword evidence="1 4" id="KW-0489">Methyltransferase</keyword>
<dbReference type="Pfam" id="PF13847">
    <property type="entry name" value="Methyltransf_31"/>
    <property type="match status" value="1"/>
</dbReference>
<sequence length="259" mass="30191">MAIDFHDKKNRFTYTNRFADESWMNTIQSLIPIEKIHHAVDVGCGGGIYSKALLEMGVDFVTGVDFSKESLQGAKENCKQIPNISFSYGSALHTGLQGEQFNLVLERALIHHLTDLQACFREALRLLKENGYFIIQDRTPEDCMLQGNETHIRGYFFELFPRLQEIETQRRHSSKSVINNLKCVGFKDIKEYTLWETRKVYDKKKQLLKELSERTGRSILHELNNKELQLLQRYIDTSIKSDNNIVEQDRWTIWTAVKK</sequence>
<dbReference type="PANTHER" id="PTHR44942">
    <property type="entry name" value="METHYLTRANSF_11 DOMAIN-CONTAINING PROTEIN"/>
    <property type="match status" value="1"/>
</dbReference>
<dbReference type="InterPro" id="IPR051052">
    <property type="entry name" value="Diverse_substrate_MTase"/>
</dbReference>
<dbReference type="Proteomes" id="UP000247978">
    <property type="component" value="Unassembled WGS sequence"/>
</dbReference>
<comment type="caution">
    <text evidence="4">The sequence shown here is derived from an EMBL/GenBank/DDBJ whole genome shotgun (WGS) entry which is preliminary data.</text>
</comment>
<dbReference type="RefSeq" id="WP_110396991.1">
    <property type="nucleotide sequence ID" value="NZ_JBHUHB010000001.1"/>
</dbReference>
<dbReference type="OrthoDB" id="9791837at2"/>
<dbReference type="PANTHER" id="PTHR44942:SF4">
    <property type="entry name" value="METHYLTRANSFERASE TYPE 11 DOMAIN-CONTAINING PROTEIN"/>
    <property type="match status" value="1"/>
</dbReference>
<name>A0A2V3VLZ8_9BACI</name>
<dbReference type="EMBL" id="QJJQ01000017">
    <property type="protein sequence ID" value="PXW82600.1"/>
    <property type="molecule type" value="Genomic_DNA"/>
</dbReference>
<dbReference type="GO" id="GO:0008168">
    <property type="term" value="F:methyltransferase activity"/>
    <property type="evidence" value="ECO:0007669"/>
    <property type="project" value="UniProtKB-KW"/>
</dbReference>
<accession>A0A2V3VLZ8</accession>
<feature type="domain" description="Methyltransferase" evidence="3">
    <location>
        <begin position="38"/>
        <end position="139"/>
    </location>
</feature>
<keyword evidence="2" id="KW-0808">Transferase</keyword>
<evidence type="ECO:0000259" key="3">
    <source>
        <dbReference type="Pfam" id="PF13847"/>
    </source>
</evidence>
<keyword evidence="5" id="KW-1185">Reference proteome</keyword>
<dbReference type="InterPro" id="IPR025714">
    <property type="entry name" value="Methyltranfer_dom"/>
</dbReference>
<reference evidence="4 5" key="1">
    <citation type="submission" date="2018-05" db="EMBL/GenBank/DDBJ databases">
        <title>Genomic Encyclopedia of Type Strains, Phase IV (KMG-IV): sequencing the most valuable type-strain genomes for metagenomic binning, comparative biology and taxonomic classification.</title>
        <authorList>
            <person name="Goeker M."/>
        </authorList>
    </citation>
    <scope>NUCLEOTIDE SEQUENCE [LARGE SCALE GENOMIC DNA]</scope>
    <source>
        <strain evidence="4 5">DSM 28556</strain>
    </source>
</reference>
<dbReference type="GO" id="GO:0032259">
    <property type="term" value="P:methylation"/>
    <property type="evidence" value="ECO:0007669"/>
    <property type="project" value="UniProtKB-KW"/>
</dbReference>
<dbReference type="SUPFAM" id="SSF53335">
    <property type="entry name" value="S-adenosyl-L-methionine-dependent methyltransferases"/>
    <property type="match status" value="1"/>
</dbReference>
<dbReference type="CDD" id="cd02440">
    <property type="entry name" value="AdoMet_MTases"/>
    <property type="match status" value="1"/>
</dbReference>
<organism evidence="4 5">
    <name type="scientific">Pseudogracilibacillus auburnensis</name>
    <dbReference type="NCBI Taxonomy" id="1494959"/>
    <lineage>
        <taxon>Bacteria</taxon>
        <taxon>Bacillati</taxon>
        <taxon>Bacillota</taxon>
        <taxon>Bacilli</taxon>
        <taxon>Bacillales</taxon>
        <taxon>Bacillaceae</taxon>
        <taxon>Pseudogracilibacillus</taxon>
    </lineage>
</organism>
<proteinExistence type="predicted"/>